<proteinExistence type="predicted"/>
<keyword evidence="2" id="KW-1185">Reference proteome</keyword>
<reference evidence="1 2" key="1">
    <citation type="submission" date="2017-08" db="EMBL/GenBank/DDBJ databases">
        <title>Substantial Increase in Enzyme Production by Combined Drug-Resistance Mutations in Paenibacillus agaridevorans.</title>
        <authorList>
            <person name="Tanaka Y."/>
            <person name="Funane K."/>
            <person name="Hosaka T."/>
            <person name="Shiwa Y."/>
            <person name="Fujita N."/>
            <person name="Miyazaki T."/>
            <person name="Yoshikawa H."/>
            <person name="Murakami K."/>
            <person name="Kasahara K."/>
            <person name="Inaoka T."/>
            <person name="Hiraga Y."/>
            <person name="Ochi K."/>
        </authorList>
    </citation>
    <scope>NUCLEOTIDE SEQUENCE [LARGE SCALE GENOMIC DNA]</scope>
    <source>
        <strain evidence="1 2">T-3040</strain>
    </source>
</reference>
<dbReference type="Proteomes" id="UP000245202">
    <property type="component" value="Unassembled WGS sequence"/>
</dbReference>
<dbReference type="RefSeq" id="WP_087572071.1">
    <property type="nucleotide sequence ID" value="NZ_BDQX01000339.1"/>
</dbReference>
<organism evidence="1 2">
    <name type="scientific">Paenibacillus agaridevorans</name>
    <dbReference type="NCBI Taxonomy" id="171404"/>
    <lineage>
        <taxon>Bacteria</taxon>
        <taxon>Bacillati</taxon>
        <taxon>Bacillota</taxon>
        <taxon>Bacilli</taxon>
        <taxon>Bacillales</taxon>
        <taxon>Paenibacillaceae</taxon>
        <taxon>Paenibacillus</taxon>
    </lineage>
</organism>
<dbReference type="NCBIfam" id="NF005841">
    <property type="entry name" value="PRK07758.1"/>
    <property type="match status" value="1"/>
</dbReference>
<dbReference type="EMBL" id="BDQX01000339">
    <property type="protein sequence ID" value="GBG10681.1"/>
    <property type="molecule type" value="Genomic_DNA"/>
</dbReference>
<comment type="caution">
    <text evidence="1">The sequence shown here is derived from an EMBL/GenBank/DDBJ whole genome shotgun (WGS) entry which is preliminary data.</text>
</comment>
<protein>
    <recommendedName>
        <fullName evidence="3">RNA polymerase alpha subunit C-terminal domain-containing protein</fullName>
    </recommendedName>
</protein>
<dbReference type="Gene3D" id="1.10.150.20">
    <property type="entry name" value="5' to 3' exonuclease, C-terminal subdomain"/>
    <property type="match status" value="1"/>
</dbReference>
<gene>
    <name evidence="1" type="ORF">PAT3040_05433</name>
</gene>
<accession>A0A2R5F3Q7</accession>
<evidence type="ECO:0008006" key="3">
    <source>
        <dbReference type="Google" id="ProtNLM"/>
    </source>
</evidence>
<dbReference type="AlphaFoldDB" id="A0A2R5F3Q7"/>
<name>A0A2R5F3Q7_9BACL</name>
<evidence type="ECO:0000313" key="1">
    <source>
        <dbReference type="EMBL" id="GBG10681.1"/>
    </source>
</evidence>
<dbReference type="SUPFAM" id="SSF47789">
    <property type="entry name" value="C-terminal domain of RNA polymerase alpha subunit"/>
    <property type="match status" value="1"/>
</dbReference>
<sequence length="97" mass="10574">MVAAPKTLRICEKGHRYYKSSECNTCPKCESGNAPETGFMANLAAPVRRALETQGISTLSELSAYSEKEILKLHGVGPSCMPILREALREEGLSFKA</sequence>
<evidence type="ECO:0000313" key="2">
    <source>
        <dbReference type="Proteomes" id="UP000245202"/>
    </source>
</evidence>